<keyword evidence="1" id="KW-0732">Signal</keyword>
<sequence length="1356" mass="150498">MLRRRMALLLVIAMVLSMFAPSAFAVDQTQLSDSSYDLQEVSFDPVENENPFGALQAFEDEENKSSFRTLSLMGSSVLPDVDKTTDSAIYGHLYQLSEAIGTRRAGTDKEIEARDYIVDVFENAGYATTVQPFAYTVTDRKTNITYDYNSNNVVAVKPGRSAKQVIVGAHYDSVGTKGASDNASGVAVILGAAEILKDVDTNYTVKFIAFGAEEVGLKGSKYYASQMGGTEIANTVAMINLDTVLVGDNMYTYGGLGEGSWVNDQILSLAKDLNLNVDTQYGLNPEYPIGTTGDWSDHSSFKKLGIPWAYFESTNWEDTAGLDGSIETVQEGKIMHTEKDNLTFLHEAFPGRIEDRLYTYTTLLSNLLVEITPPVKGYVGITSSTNLLSMSESREVKVDIKLGYVPELENLDWTFGGLPFEDWKSFESKKGTYTGAPFISFAVEPYIDGDTVRAVIKCDLPYGTSNLQGRPYPRTAFPDLLGEYNLTVLDKTTNAAAKTAIKLNAYDSYHTYDEVLSTVERIIDIAKSDRYLEYDPMGQSAEGRDIPFVMYGRSKADIDNYLNVTLPMMLENPGLFIEKINDGTAGEYKPAIWFNNIHSDESNGVDAQIDMLEKLATLDVITFDTVKDEAVLTVTLDVQDLLDNYILLFNLNNNPDGRVYNTRTTVAGFDPNRDVTYQTQVEDANVFQGLAKWSPMIMNDFHGYVSAFLIEPCTPPHDPNFEFDLLMDGMIDHAKAMGEAGISNTKYDDYIIPMYDYGDGWDDGAPMYAAVLGMMHGALGHTIEIPELNQDSNNAFMYAGFGSLQYALENKEKLFKNQLEIYRRGVEGIDSRDVDPWLVNANGDSIGRDRGENENFFPEYYVIPVDNGLQKNPLAAYEMAEYFIKNSVKIEKTTSSVTIGDVTYPIGSYVIPMHQAKRGFVNTILYDGTDVSDWGAMYAEVTMSFPHLRGFDKYEIRVEDAFEEKTQRVTGVNIPSTIIPWDVEQLVIKNTNNDAIKAVNELLSKDKLVQMTYSAGENFKKGDFIVAKNDLETIKNKYFLELAPYTGEADLKIMKQPKVAAIGYETVYVLEGLGFNLVDSYSDADVIVNGSSSSLGSIQSLIEGGTSYVGIGGSPIYAIESSKLLPDLKGGRNSYRSYEGVLQAVLDTDSVITGRYSENDILYNKSASWIETVPTTSKVLATLSDEDDFYIAGWWPGHDDAKGKPYIIQDHVGDATITLFANHITNRAHPSHQFRMLANAIYDGTSEVDEYGFGINFVDPKLAFKLGGDADVTVELKNNSKEEQEATLIVALYNKNTNMMVNYAYITNTTKIGDAEKMTTGFRIPSTGEYVVKAFIWDNWSDARPLSNVLEISVIE</sequence>
<name>A0ABS4G9K3_9FIRM</name>
<dbReference type="EMBL" id="JAGGKS010000001">
    <property type="protein sequence ID" value="MBP1924351.1"/>
    <property type="molecule type" value="Genomic_DNA"/>
</dbReference>
<dbReference type="SUPFAM" id="SSF53187">
    <property type="entry name" value="Zn-dependent exopeptidases"/>
    <property type="match status" value="2"/>
</dbReference>
<evidence type="ECO:0000313" key="4">
    <source>
        <dbReference type="EMBL" id="MBP1924351.1"/>
    </source>
</evidence>
<dbReference type="InterPro" id="IPR045175">
    <property type="entry name" value="M28_fam"/>
</dbReference>
<keyword evidence="5" id="KW-1185">Reference proteome</keyword>
<proteinExistence type="predicted"/>
<dbReference type="PANTHER" id="PTHR12147">
    <property type="entry name" value="METALLOPEPTIDASE M28 FAMILY MEMBER"/>
    <property type="match status" value="1"/>
</dbReference>
<feature type="chain" id="PRO_5045756843" description="Peptidase M28 domain-containing protein" evidence="1">
    <location>
        <begin position="26"/>
        <end position="1356"/>
    </location>
</feature>
<evidence type="ECO:0000313" key="5">
    <source>
        <dbReference type="Proteomes" id="UP001519342"/>
    </source>
</evidence>
<dbReference type="Pfam" id="PF00246">
    <property type="entry name" value="Peptidase_M14"/>
    <property type="match status" value="1"/>
</dbReference>
<dbReference type="Gene3D" id="3.40.630.10">
    <property type="entry name" value="Zn peptidases"/>
    <property type="match status" value="2"/>
</dbReference>
<dbReference type="InterPro" id="IPR000834">
    <property type="entry name" value="Peptidase_M14"/>
</dbReference>
<feature type="signal peptide" evidence="1">
    <location>
        <begin position="1"/>
        <end position="25"/>
    </location>
</feature>
<dbReference type="InterPro" id="IPR007484">
    <property type="entry name" value="Peptidase_M28"/>
</dbReference>
<evidence type="ECO:0000259" key="2">
    <source>
        <dbReference type="Pfam" id="PF00246"/>
    </source>
</evidence>
<protein>
    <recommendedName>
        <fullName evidence="6">Peptidase M28 domain-containing protein</fullName>
    </recommendedName>
</protein>
<dbReference type="PANTHER" id="PTHR12147:SF26">
    <property type="entry name" value="PEPTIDASE M28 DOMAIN-CONTAINING PROTEIN"/>
    <property type="match status" value="1"/>
</dbReference>
<evidence type="ECO:0000259" key="3">
    <source>
        <dbReference type="Pfam" id="PF04389"/>
    </source>
</evidence>
<reference evidence="4 5" key="1">
    <citation type="submission" date="2021-03" db="EMBL/GenBank/DDBJ databases">
        <title>Genomic Encyclopedia of Type Strains, Phase IV (KMG-IV): sequencing the most valuable type-strain genomes for metagenomic binning, comparative biology and taxonomic classification.</title>
        <authorList>
            <person name="Goeker M."/>
        </authorList>
    </citation>
    <scope>NUCLEOTIDE SEQUENCE [LARGE SCALE GENOMIC DNA]</scope>
    <source>
        <strain evidence="4 5">DSM 24004</strain>
    </source>
</reference>
<comment type="caution">
    <text evidence="4">The sequence shown here is derived from an EMBL/GenBank/DDBJ whole genome shotgun (WGS) entry which is preliminary data.</text>
</comment>
<gene>
    <name evidence="4" type="ORF">J2Z76_000204</name>
</gene>
<evidence type="ECO:0000256" key="1">
    <source>
        <dbReference type="SAM" id="SignalP"/>
    </source>
</evidence>
<feature type="domain" description="Peptidase M14" evidence="2">
    <location>
        <begin position="531"/>
        <end position="675"/>
    </location>
</feature>
<accession>A0ABS4G9K3</accession>
<organism evidence="4 5">
    <name type="scientific">Sedimentibacter acidaminivorans</name>
    <dbReference type="NCBI Taxonomy" id="913099"/>
    <lineage>
        <taxon>Bacteria</taxon>
        <taxon>Bacillati</taxon>
        <taxon>Bacillota</taxon>
        <taxon>Tissierellia</taxon>
        <taxon>Sedimentibacter</taxon>
    </lineage>
</organism>
<dbReference type="Proteomes" id="UP001519342">
    <property type="component" value="Unassembled WGS sequence"/>
</dbReference>
<feature type="domain" description="Peptidase M28" evidence="3">
    <location>
        <begin position="152"/>
        <end position="357"/>
    </location>
</feature>
<dbReference type="RefSeq" id="WP_209510118.1">
    <property type="nucleotide sequence ID" value="NZ_JAGGKS010000001.1"/>
</dbReference>
<evidence type="ECO:0008006" key="6">
    <source>
        <dbReference type="Google" id="ProtNLM"/>
    </source>
</evidence>
<dbReference type="Pfam" id="PF04389">
    <property type="entry name" value="Peptidase_M28"/>
    <property type="match status" value="1"/>
</dbReference>